<accession>A0A448Z5C5</accession>
<keyword evidence="1" id="KW-0472">Membrane</keyword>
<organism evidence="2 3">
    <name type="scientific">Pseudo-nitzschia multistriata</name>
    <dbReference type="NCBI Taxonomy" id="183589"/>
    <lineage>
        <taxon>Eukaryota</taxon>
        <taxon>Sar</taxon>
        <taxon>Stramenopiles</taxon>
        <taxon>Ochrophyta</taxon>
        <taxon>Bacillariophyta</taxon>
        <taxon>Bacillariophyceae</taxon>
        <taxon>Bacillariophycidae</taxon>
        <taxon>Bacillariales</taxon>
        <taxon>Bacillariaceae</taxon>
        <taxon>Pseudo-nitzschia</taxon>
    </lineage>
</organism>
<keyword evidence="1" id="KW-0812">Transmembrane</keyword>
<reference evidence="2 3" key="1">
    <citation type="submission" date="2019-01" db="EMBL/GenBank/DDBJ databases">
        <authorList>
            <person name="Ferrante I. M."/>
        </authorList>
    </citation>
    <scope>NUCLEOTIDE SEQUENCE [LARGE SCALE GENOMIC DNA]</scope>
    <source>
        <strain evidence="2 3">B856</strain>
    </source>
</reference>
<name>A0A448Z5C5_9STRA</name>
<gene>
    <name evidence="2" type="ORF">PSNMU_V1.4_AUG-EV-PASAV3_0040720</name>
</gene>
<evidence type="ECO:0000256" key="1">
    <source>
        <dbReference type="SAM" id="Phobius"/>
    </source>
</evidence>
<evidence type="ECO:0000313" key="3">
    <source>
        <dbReference type="Proteomes" id="UP000291116"/>
    </source>
</evidence>
<proteinExistence type="predicted"/>
<keyword evidence="3" id="KW-1185">Reference proteome</keyword>
<dbReference type="AlphaFoldDB" id="A0A448Z5C5"/>
<evidence type="ECO:0000313" key="2">
    <source>
        <dbReference type="EMBL" id="VEU37276.1"/>
    </source>
</evidence>
<feature type="transmembrane region" description="Helical" evidence="1">
    <location>
        <begin position="25"/>
        <end position="44"/>
    </location>
</feature>
<dbReference type="Proteomes" id="UP000291116">
    <property type="component" value="Unassembled WGS sequence"/>
</dbReference>
<protein>
    <submittedName>
        <fullName evidence="2">Uncharacterized protein</fullName>
    </submittedName>
</protein>
<keyword evidence="1" id="KW-1133">Transmembrane helix</keyword>
<dbReference type="EMBL" id="CAACVS010000119">
    <property type="protein sequence ID" value="VEU37276.1"/>
    <property type="molecule type" value="Genomic_DNA"/>
</dbReference>
<sequence length="69" mass="7483">MVSDVSLLPVTSRLWNTTLDLSRMSLLRLSGLFLFLFLVVGCRLSSFPESSVTATSALTALSEVSARCD</sequence>